<keyword evidence="1" id="KW-1133">Transmembrane helix</keyword>
<keyword evidence="1" id="KW-0812">Transmembrane</keyword>
<proteinExistence type="predicted"/>
<dbReference type="Gene3D" id="2.20.100.10">
    <property type="entry name" value="Thrombospondin type-1 (TSP1) repeat"/>
    <property type="match status" value="2"/>
</dbReference>
<evidence type="ECO:0000313" key="2">
    <source>
        <dbReference type="EMBL" id="KAF0692625.1"/>
    </source>
</evidence>
<protein>
    <recommendedName>
        <fullName evidence="3">Spondin-like TSP1 domain-containing protein</fullName>
    </recommendedName>
</protein>
<dbReference type="InterPro" id="IPR036383">
    <property type="entry name" value="TSP1_rpt_sf"/>
</dbReference>
<dbReference type="SUPFAM" id="SSF82895">
    <property type="entry name" value="TSP-1 type 1 repeat"/>
    <property type="match status" value="1"/>
</dbReference>
<dbReference type="PANTHER" id="PTHR20920">
    <property type="entry name" value="RPE-SPONDIN"/>
    <property type="match status" value="1"/>
</dbReference>
<dbReference type="AlphaFoldDB" id="A0A6A4Y7B5"/>
<feature type="non-terminal residue" evidence="2">
    <location>
        <position position="1"/>
    </location>
</feature>
<feature type="transmembrane region" description="Helical" evidence="1">
    <location>
        <begin position="490"/>
        <end position="510"/>
    </location>
</feature>
<dbReference type="Pfam" id="PF00090">
    <property type="entry name" value="TSP_1"/>
    <property type="match status" value="3"/>
</dbReference>
<evidence type="ECO:0000256" key="1">
    <source>
        <dbReference type="SAM" id="Phobius"/>
    </source>
</evidence>
<dbReference type="InterPro" id="IPR039942">
    <property type="entry name" value="SBSPO"/>
</dbReference>
<dbReference type="SMART" id="SM00209">
    <property type="entry name" value="TSP1"/>
    <property type="match status" value="7"/>
</dbReference>
<dbReference type="PROSITE" id="PS50092">
    <property type="entry name" value="TSP1"/>
    <property type="match status" value="2"/>
</dbReference>
<organism evidence="2">
    <name type="scientific">Aphanomyces stellatus</name>
    <dbReference type="NCBI Taxonomy" id="120398"/>
    <lineage>
        <taxon>Eukaryota</taxon>
        <taxon>Sar</taxon>
        <taxon>Stramenopiles</taxon>
        <taxon>Oomycota</taxon>
        <taxon>Saprolegniomycetes</taxon>
        <taxon>Saprolegniales</taxon>
        <taxon>Verrucalvaceae</taxon>
        <taxon>Aphanomyces</taxon>
    </lineage>
</organism>
<sequence>WGEWGQCDSTAHRTRKRAIVSPACNGGVVAGPTSETESCQEICQPTYNPWPTDSAGQEVWGPCDQSTGIQARTRAIVNPPTAGQQPCATTETRTCAVNCVLDAWGTWSKCDECTGLQNHTRNVLQPMRNGGNKCGPTQESQNCAVECMTGPWSPWSPPDETCTCHSTRQQFAPPVNGGACVLTQTNPTCVQNCAVSEWGLPGECQRSGPRAGFRQFNRSITTPVCNGGASCPDLTKWEPCDIDCVMGDWGVWTSCDLVQQIKTAARPVLQPSYNRGATCNATTKTAPCGDCADLVTPFTLSPCDKTTGLRVGTATYRFQPKQGQSCTLSTTETCPVDCDASNWSPGPCNVRGALAGQQKYTRAIVTAPLNGGAACPNMTKLEKCSVDCKPTDQWTPWSDCNVVTGLSTRKLEIDYPAQNGGSNAACMVSQTQACAVDCVIDADTGDVTRPALNGGKTCADVALAQNLPGDYSTTSKASNFAAMVGDHKEIVMSAIAAGGVGLAFVAVGVAQRRRHQRGYSTVRQ</sequence>
<dbReference type="OrthoDB" id="347314at2759"/>
<dbReference type="InterPro" id="IPR000884">
    <property type="entry name" value="TSP1_rpt"/>
</dbReference>
<keyword evidence="1" id="KW-0472">Membrane</keyword>
<dbReference type="EMBL" id="VJMH01005865">
    <property type="protein sequence ID" value="KAF0692625.1"/>
    <property type="molecule type" value="Genomic_DNA"/>
</dbReference>
<dbReference type="PANTHER" id="PTHR20920:SF5">
    <property type="entry name" value="SMB DOMAIN-CONTAINING PROTEIN"/>
    <property type="match status" value="1"/>
</dbReference>
<accession>A0A6A4Y7B5</accession>
<name>A0A6A4Y7B5_9STRA</name>
<gene>
    <name evidence="2" type="ORF">As57867_016271</name>
</gene>
<comment type="caution">
    <text evidence="2">The sequence shown here is derived from an EMBL/GenBank/DDBJ whole genome shotgun (WGS) entry which is preliminary data.</text>
</comment>
<evidence type="ECO:0008006" key="3">
    <source>
        <dbReference type="Google" id="ProtNLM"/>
    </source>
</evidence>
<reference evidence="2" key="1">
    <citation type="submission" date="2019-06" db="EMBL/GenBank/DDBJ databases">
        <title>Genomics analysis of Aphanomyces spp. identifies a new class of oomycete effector associated with host adaptation.</title>
        <authorList>
            <person name="Gaulin E."/>
        </authorList>
    </citation>
    <scope>NUCLEOTIDE SEQUENCE</scope>
    <source>
        <strain evidence="2">CBS 578.67</strain>
    </source>
</reference>